<dbReference type="RefSeq" id="WP_013423593.1">
    <property type="nucleotide sequence ID" value="NC_014666.1"/>
</dbReference>
<dbReference type="GO" id="GO:0016722">
    <property type="term" value="F:oxidoreductase activity, acting on metal ions"/>
    <property type="evidence" value="ECO:0007669"/>
    <property type="project" value="InterPro"/>
</dbReference>
<dbReference type="CDD" id="cd01043">
    <property type="entry name" value="DPS"/>
    <property type="match status" value="1"/>
</dbReference>
<dbReference type="SUPFAM" id="SSF47240">
    <property type="entry name" value="Ferritin-like"/>
    <property type="match status" value="1"/>
</dbReference>
<gene>
    <name evidence="4" type="ordered locus">FraEuI1c_2441</name>
</gene>
<name>E3J1F4_PSEI1</name>
<dbReference type="PIRSF" id="PIRSF005900">
    <property type="entry name" value="Dps"/>
    <property type="match status" value="1"/>
</dbReference>
<feature type="domain" description="Ferritin/DPS" evidence="3">
    <location>
        <begin position="18"/>
        <end position="154"/>
    </location>
</feature>
<sequence>MSTVRSPLSDEARTTTGEALQAAVVELIDLSLLAKQLHWNVIGHSFRSVHKQLDEVVDVTRAYTDTLAERSVAIGCNPDGQSHTVTTRSPLRGVESGYLPDEKVVRIMTDLLGETSQHMRAHMATTEKADPVTQDVFINLLQEIEEQHWMFQAMS</sequence>
<dbReference type="Gene3D" id="1.20.1260.10">
    <property type="match status" value="1"/>
</dbReference>
<evidence type="ECO:0000313" key="5">
    <source>
        <dbReference type="Proteomes" id="UP000002484"/>
    </source>
</evidence>
<evidence type="ECO:0000256" key="2">
    <source>
        <dbReference type="RuleBase" id="RU003875"/>
    </source>
</evidence>
<dbReference type="HOGENOM" id="CLU_098183_1_3_11"/>
<comment type="similarity">
    <text evidence="1 2">Belongs to the Dps family.</text>
</comment>
<dbReference type="EMBL" id="CP002299">
    <property type="protein sequence ID" value="ADP80475.1"/>
    <property type="molecule type" value="Genomic_DNA"/>
</dbReference>
<dbReference type="InParanoid" id="E3J1F4"/>
<evidence type="ECO:0000259" key="3">
    <source>
        <dbReference type="Pfam" id="PF00210"/>
    </source>
</evidence>
<dbReference type="Pfam" id="PF00210">
    <property type="entry name" value="Ferritin"/>
    <property type="match status" value="1"/>
</dbReference>
<dbReference type="PROSITE" id="PS00818">
    <property type="entry name" value="DPS_1"/>
    <property type="match status" value="1"/>
</dbReference>
<dbReference type="PANTHER" id="PTHR42932">
    <property type="entry name" value="GENERAL STRESS PROTEIN 20U"/>
    <property type="match status" value="1"/>
</dbReference>
<protein>
    <submittedName>
        <fullName evidence="4">Ferritin Dps family protein</fullName>
    </submittedName>
</protein>
<dbReference type="GO" id="GO:0008199">
    <property type="term" value="F:ferric iron binding"/>
    <property type="evidence" value="ECO:0007669"/>
    <property type="project" value="InterPro"/>
</dbReference>
<dbReference type="Proteomes" id="UP000002484">
    <property type="component" value="Chromosome"/>
</dbReference>
<organism evidence="4 5">
    <name type="scientific">Pseudofrankia inefficax (strain DSM 45817 / CECT 9037 / DDB 130130 / EuI1c)</name>
    <name type="common">Frankia inefficax</name>
    <dbReference type="NCBI Taxonomy" id="298654"/>
    <lineage>
        <taxon>Bacteria</taxon>
        <taxon>Bacillati</taxon>
        <taxon>Actinomycetota</taxon>
        <taxon>Actinomycetes</taxon>
        <taxon>Frankiales</taxon>
        <taxon>Frankiaceae</taxon>
        <taxon>Pseudofrankia</taxon>
    </lineage>
</organism>
<dbReference type="InterPro" id="IPR009078">
    <property type="entry name" value="Ferritin-like_SF"/>
</dbReference>
<evidence type="ECO:0000313" key="4">
    <source>
        <dbReference type="EMBL" id="ADP80475.1"/>
    </source>
</evidence>
<dbReference type="OrthoDB" id="9797687at2"/>
<dbReference type="InterPro" id="IPR023188">
    <property type="entry name" value="DPS_DNA-bd_CS"/>
</dbReference>
<dbReference type="PRINTS" id="PR01346">
    <property type="entry name" value="HELNAPAPROT"/>
</dbReference>
<dbReference type="InterPro" id="IPR002177">
    <property type="entry name" value="DPS_DNA-bd"/>
</dbReference>
<reference evidence="4 5" key="1">
    <citation type="submission" date="2010-10" db="EMBL/GenBank/DDBJ databases">
        <title>Complete sequence of Frankia sp. EuI1c.</title>
        <authorList>
            <consortium name="US DOE Joint Genome Institute"/>
            <person name="Lucas S."/>
            <person name="Copeland A."/>
            <person name="Lapidus A."/>
            <person name="Cheng J.-F."/>
            <person name="Bruce D."/>
            <person name="Goodwin L."/>
            <person name="Pitluck S."/>
            <person name="Chertkov O."/>
            <person name="Detter J.C."/>
            <person name="Han C."/>
            <person name="Tapia R."/>
            <person name="Land M."/>
            <person name="Hauser L."/>
            <person name="Jeffries C."/>
            <person name="Kyrpides N."/>
            <person name="Ivanova N."/>
            <person name="Mikhailova N."/>
            <person name="Beauchemin N."/>
            <person name="Sen A."/>
            <person name="Sur S.A."/>
            <person name="Gtari M."/>
            <person name="Wall L."/>
            <person name="Tisa L."/>
            <person name="Woyke T."/>
        </authorList>
    </citation>
    <scope>NUCLEOTIDE SEQUENCE [LARGE SCALE GENOMIC DNA]</scope>
    <source>
        <strain evidence="5">DSM 45817 / CECT 9037 / EuI1c</strain>
    </source>
</reference>
<dbReference type="InterPro" id="IPR012347">
    <property type="entry name" value="Ferritin-like"/>
</dbReference>
<dbReference type="eggNOG" id="COG0783">
    <property type="taxonomic scope" value="Bacteria"/>
</dbReference>
<dbReference type="STRING" id="298654.FraEuI1c_2441"/>
<dbReference type="AlphaFoldDB" id="E3J1F4"/>
<accession>E3J1F4</accession>
<keyword evidence="5" id="KW-1185">Reference proteome</keyword>
<proteinExistence type="inferred from homology"/>
<dbReference type="PANTHER" id="PTHR42932:SF2">
    <property type="entry name" value="DNA PROTECTION DURING STARVATION PROTEIN 1"/>
    <property type="match status" value="1"/>
</dbReference>
<dbReference type="InterPro" id="IPR008331">
    <property type="entry name" value="Ferritin_DPS_dom"/>
</dbReference>
<dbReference type="KEGG" id="fri:FraEuI1c_2441"/>
<evidence type="ECO:0000256" key="1">
    <source>
        <dbReference type="ARBA" id="ARBA00009497"/>
    </source>
</evidence>